<evidence type="ECO:0000256" key="2">
    <source>
        <dbReference type="ARBA" id="ARBA00007441"/>
    </source>
</evidence>
<dbReference type="Proteomes" id="UP000801492">
    <property type="component" value="Unassembled WGS sequence"/>
</dbReference>
<dbReference type="Pfam" id="PF00155">
    <property type="entry name" value="Aminotran_1_2"/>
    <property type="match status" value="1"/>
</dbReference>
<comment type="caution">
    <text evidence="9">The sequence shown here is derived from an EMBL/GenBank/DDBJ whole genome shotgun (WGS) entry which is preliminary data.</text>
</comment>
<evidence type="ECO:0000256" key="3">
    <source>
        <dbReference type="ARBA" id="ARBA00011738"/>
    </source>
</evidence>
<dbReference type="OrthoDB" id="2414662at2759"/>
<dbReference type="InterPro" id="IPR015421">
    <property type="entry name" value="PyrdxlP-dep_Trfase_major"/>
</dbReference>
<dbReference type="PANTHER" id="PTHR43807">
    <property type="entry name" value="FI04487P"/>
    <property type="match status" value="1"/>
</dbReference>
<dbReference type="SUPFAM" id="SSF53383">
    <property type="entry name" value="PLP-dependent transferases"/>
    <property type="match status" value="1"/>
</dbReference>
<dbReference type="InterPro" id="IPR015422">
    <property type="entry name" value="PyrdxlP-dep_Trfase_small"/>
</dbReference>
<dbReference type="FunFam" id="3.90.1150.10:FF:000021">
    <property type="entry name" value="Kynurenine--oxoglutarate transaminase 3"/>
    <property type="match status" value="1"/>
</dbReference>
<evidence type="ECO:0000256" key="5">
    <source>
        <dbReference type="ARBA" id="ARBA00022679"/>
    </source>
</evidence>
<dbReference type="GO" id="GO:0097053">
    <property type="term" value="P:L-kynurenine catabolic process"/>
    <property type="evidence" value="ECO:0007669"/>
    <property type="project" value="UniProtKB-UniPathway"/>
</dbReference>
<evidence type="ECO:0000256" key="1">
    <source>
        <dbReference type="ARBA" id="ARBA00001933"/>
    </source>
</evidence>
<dbReference type="GO" id="GO:0005739">
    <property type="term" value="C:mitochondrion"/>
    <property type="evidence" value="ECO:0007669"/>
    <property type="project" value="TreeGrafter"/>
</dbReference>
<dbReference type="FunFam" id="3.40.640.10:FF:000024">
    <property type="entry name" value="Kynurenine--oxoglutarate transaminase 3"/>
    <property type="match status" value="1"/>
</dbReference>
<dbReference type="Gene3D" id="3.40.640.10">
    <property type="entry name" value="Type I PLP-dependent aspartate aminotransferase-like (Major domain)"/>
    <property type="match status" value="1"/>
</dbReference>
<dbReference type="UniPathway" id="UPA00334">
    <property type="reaction ID" value="UER00726"/>
</dbReference>
<keyword evidence="6" id="KW-0663">Pyridoxal phosphate</keyword>
<comment type="cofactor">
    <cofactor evidence="1">
        <name>pyridoxal 5'-phosphate</name>
        <dbReference type="ChEBI" id="CHEBI:597326"/>
    </cofactor>
</comment>
<feature type="domain" description="Aminotransferase class I/classII large" evidence="8">
    <location>
        <begin position="30"/>
        <end position="413"/>
    </location>
</feature>
<sequence>MDKFGLPARYQGQQESVWEEYIQLAADYDPLDLGQGFPDFSPPEYIISALDQVIKDKDILLHQYTRGCGHPRLISILSKLYSHLIGRSIDPEKEILVSTGAYGALYSTMMGHIDQGDEVIIIEPFFDCYEPMVLTAGGIPRFVPLRYNNNNSSILKSSDWTLDPEELEKAFNSKTKAIIINTPNNPLGKVFTENELQMIANLCKKWNVICISDEVYEWLVYEPQKHIRIASLPGMWERTITVGSAGKTFSITGWKIGWAYGPANLIHNLHIVHQNSIYTCSTPLQEAIAIGFEKEFSCLGQDNCYFTSLPRQLEQKKNYMADFLTKMGMKPIIPDGGYFMIADWSSLESEIDLSAENDKYKDYCFTKWLTKNVGIQGIPPSAFYSESHKPLGEKLVRFCFIKEDEKLKKAAEILENWKQRNN</sequence>
<accession>A0A8K0CBE2</accession>
<dbReference type="InterPro" id="IPR015424">
    <property type="entry name" value="PyrdxlP-dep_Trfase"/>
</dbReference>
<keyword evidence="4" id="KW-0032">Aminotransferase</keyword>
<evidence type="ECO:0000256" key="6">
    <source>
        <dbReference type="ARBA" id="ARBA00022898"/>
    </source>
</evidence>
<gene>
    <name evidence="9" type="ORF">ILUMI_21996</name>
</gene>
<dbReference type="InterPro" id="IPR051326">
    <property type="entry name" value="Kynurenine-oxoglutarate_AT"/>
</dbReference>
<dbReference type="GO" id="GO:0030170">
    <property type="term" value="F:pyridoxal phosphate binding"/>
    <property type="evidence" value="ECO:0007669"/>
    <property type="project" value="InterPro"/>
</dbReference>
<protein>
    <recommendedName>
        <fullName evidence="8">Aminotransferase class I/classII large domain-containing protein</fullName>
    </recommendedName>
</protein>
<evidence type="ECO:0000259" key="8">
    <source>
        <dbReference type="Pfam" id="PF00155"/>
    </source>
</evidence>
<organism evidence="9 10">
    <name type="scientific">Ignelater luminosus</name>
    <name type="common">Cucubano</name>
    <name type="synonym">Pyrophorus luminosus</name>
    <dbReference type="NCBI Taxonomy" id="2038154"/>
    <lineage>
        <taxon>Eukaryota</taxon>
        <taxon>Metazoa</taxon>
        <taxon>Ecdysozoa</taxon>
        <taxon>Arthropoda</taxon>
        <taxon>Hexapoda</taxon>
        <taxon>Insecta</taxon>
        <taxon>Pterygota</taxon>
        <taxon>Neoptera</taxon>
        <taxon>Endopterygota</taxon>
        <taxon>Coleoptera</taxon>
        <taxon>Polyphaga</taxon>
        <taxon>Elateriformia</taxon>
        <taxon>Elateroidea</taxon>
        <taxon>Elateridae</taxon>
        <taxon>Agrypninae</taxon>
        <taxon>Pyrophorini</taxon>
        <taxon>Ignelater</taxon>
    </lineage>
</organism>
<comment type="subunit">
    <text evidence="3">Homodimer.</text>
</comment>
<dbReference type="CDD" id="cd00609">
    <property type="entry name" value="AAT_like"/>
    <property type="match status" value="1"/>
</dbReference>
<evidence type="ECO:0000256" key="4">
    <source>
        <dbReference type="ARBA" id="ARBA00022576"/>
    </source>
</evidence>
<comment type="similarity">
    <text evidence="2">Belongs to the class-I pyridoxal-phosphate-dependent aminotransferase family.</text>
</comment>
<keyword evidence="10" id="KW-1185">Reference proteome</keyword>
<dbReference type="Gene3D" id="3.90.1150.10">
    <property type="entry name" value="Aspartate Aminotransferase, domain 1"/>
    <property type="match status" value="1"/>
</dbReference>
<evidence type="ECO:0000256" key="7">
    <source>
        <dbReference type="ARBA" id="ARBA00024016"/>
    </source>
</evidence>
<dbReference type="GO" id="GO:0016212">
    <property type="term" value="F:kynurenine-oxoglutarate transaminase activity"/>
    <property type="evidence" value="ECO:0007669"/>
    <property type="project" value="TreeGrafter"/>
</dbReference>
<reference evidence="9" key="1">
    <citation type="submission" date="2019-08" db="EMBL/GenBank/DDBJ databases">
        <title>The genome of the North American firefly Photinus pyralis.</title>
        <authorList>
            <consortium name="Photinus pyralis genome working group"/>
            <person name="Fallon T.R."/>
            <person name="Sander Lower S.E."/>
            <person name="Weng J.-K."/>
        </authorList>
    </citation>
    <scope>NUCLEOTIDE SEQUENCE</scope>
    <source>
        <strain evidence="9">TRF0915ILg1</strain>
        <tissue evidence="9">Whole body</tissue>
    </source>
</reference>
<comment type="pathway">
    <text evidence="7">Amino-acid degradation; L-kynurenine degradation; kynurenate from L-kynurenine: step 1/2.</text>
</comment>
<name>A0A8K0CBE2_IGNLU</name>
<keyword evidence="5" id="KW-0808">Transferase</keyword>
<proteinExistence type="inferred from homology"/>
<evidence type="ECO:0000313" key="10">
    <source>
        <dbReference type="Proteomes" id="UP000801492"/>
    </source>
</evidence>
<dbReference type="PANTHER" id="PTHR43807:SF20">
    <property type="entry name" value="FI04487P"/>
    <property type="match status" value="1"/>
</dbReference>
<dbReference type="InterPro" id="IPR004839">
    <property type="entry name" value="Aminotransferase_I/II_large"/>
</dbReference>
<dbReference type="AlphaFoldDB" id="A0A8K0CBE2"/>
<evidence type="ECO:0000313" key="9">
    <source>
        <dbReference type="EMBL" id="KAF2884169.1"/>
    </source>
</evidence>
<dbReference type="EMBL" id="VTPC01090217">
    <property type="protein sequence ID" value="KAF2884169.1"/>
    <property type="molecule type" value="Genomic_DNA"/>
</dbReference>